<evidence type="ECO:0000313" key="1">
    <source>
        <dbReference type="EMBL" id="NBG88651.1"/>
    </source>
</evidence>
<sequence length="226" mass="25763">MNHAELLTEEKVKSSLEELWRSVKNEEKDLGIIWLSVDGKLHKSDVDEDIFSPGGHKKGPRKVLDRLHSYFVAITKFLCVNPEAEIFISADHGMHANMNSYIIGNSTQIEYFDINRYFHINEIGNNDYIIKKGGSRAVFIEIATFKTGIIEALLKLKSANIIKMIVDYNNGGNVVENIHEMVLDNKYLIIPCKGKALNKDNKYIGEHGGIEFDEFIVPYINLNIEY</sequence>
<accession>A0AA43XLK3</accession>
<dbReference type="Proteomes" id="UP000449710">
    <property type="component" value="Unassembled WGS sequence"/>
</dbReference>
<dbReference type="EMBL" id="SUMG01000010">
    <property type="protein sequence ID" value="NBG88651.1"/>
    <property type="molecule type" value="Genomic_DNA"/>
</dbReference>
<organism evidence="1 2">
    <name type="scientific">Isachenkonia alkalipeptolytica</name>
    <dbReference type="NCBI Taxonomy" id="2565777"/>
    <lineage>
        <taxon>Bacteria</taxon>
        <taxon>Bacillati</taxon>
        <taxon>Bacillota</taxon>
        <taxon>Clostridia</taxon>
        <taxon>Eubacteriales</taxon>
        <taxon>Clostridiaceae</taxon>
        <taxon>Isachenkonia</taxon>
    </lineage>
</organism>
<name>A0AA43XLK3_9CLOT</name>
<protein>
    <submittedName>
        <fullName evidence="1">Uncharacterized protein</fullName>
    </submittedName>
</protein>
<proteinExistence type="predicted"/>
<comment type="caution">
    <text evidence="1">The sequence shown here is derived from an EMBL/GenBank/DDBJ whole genome shotgun (WGS) entry which is preliminary data.</text>
</comment>
<gene>
    <name evidence="1" type="ORF">ISALK_09065</name>
</gene>
<keyword evidence="2" id="KW-1185">Reference proteome</keyword>
<reference evidence="1 2" key="1">
    <citation type="submission" date="2019-04" db="EMBL/GenBank/DDBJ databases">
        <title>Isachenkonia alkalipeptolytica gen. nov. sp. nov. a new anaerobic, alkiliphilic organothrophic bacterium capable to reduce synthesized ferrihydrite isolated from a soda lake.</title>
        <authorList>
            <person name="Toshchakov S.V."/>
            <person name="Zavarzina D.G."/>
            <person name="Zhilina T.N."/>
            <person name="Kostrikina N.A."/>
            <person name="Kublanov I.V."/>
        </authorList>
    </citation>
    <scope>NUCLEOTIDE SEQUENCE [LARGE SCALE GENOMIC DNA]</scope>
    <source>
        <strain evidence="1 2">Z-1701</strain>
    </source>
</reference>
<dbReference type="RefSeq" id="WP_160721477.1">
    <property type="nucleotide sequence ID" value="NZ_SUMG01000010.1"/>
</dbReference>
<dbReference type="AlphaFoldDB" id="A0AA43XLK3"/>
<evidence type="ECO:0000313" key="2">
    <source>
        <dbReference type="Proteomes" id="UP000449710"/>
    </source>
</evidence>